<dbReference type="SUPFAM" id="SSF53067">
    <property type="entry name" value="Actin-like ATPase domain"/>
    <property type="match status" value="1"/>
</dbReference>
<keyword evidence="1 2" id="KW-0418">Kinase</keyword>
<comment type="caution">
    <text evidence="2">The sequence shown here is derived from an EMBL/GenBank/DDBJ whole genome shotgun (WGS) entry which is preliminary data.</text>
</comment>
<comment type="catalytic activity">
    <reaction evidence="1">
        <text>1,6-anhydro-N-acetyl-beta-muramate + ATP + H2O = N-acetyl-D-muramate 6-phosphate + ADP + H(+)</text>
        <dbReference type="Rhea" id="RHEA:24952"/>
        <dbReference type="ChEBI" id="CHEBI:15377"/>
        <dbReference type="ChEBI" id="CHEBI:15378"/>
        <dbReference type="ChEBI" id="CHEBI:30616"/>
        <dbReference type="ChEBI" id="CHEBI:58690"/>
        <dbReference type="ChEBI" id="CHEBI:58722"/>
        <dbReference type="ChEBI" id="CHEBI:456216"/>
        <dbReference type="EC" id="2.7.1.170"/>
    </reaction>
</comment>
<dbReference type="PANTHER" id="PTHR30605:SF0">
    <property type="entry name" value="ANHYDRO-N-ACETYLMURAMIC ACID KINASE"/>
    <property type="match status" value="1"/>
</dbReference>
<dbReference type="InterPro" id="IPR005338">
    <property type="entry name" value="Anhydro_N_Ac-Mur_kinase"/>
</dbReference>
<protein>
    <recommendedName>
        <fullName evidence="1">Anhydro-N-acetylmuramic acid kinase</fullName>
        <ecNumber evidence="1">2.7.1.170</ecNumber>
    </recommendedName>
    <alternativeName>
        <fullName evidence="1">AnhMurNAc kinase</fullName>
    </alternativeName>
</protein>
<dbReference type="GO" id="GO:0016301">
    <property type="term" value="F:kinase activity"/>
    <property type="evidence" value="ECO:0007669"/>
    <property type="project" value="UniProtKB-KW"/>
</dbReference>
<dbReference type="EC" id="2.7.1.170" evidence="1"/>
<keyword evidence="1" id="KW-0067">ATP-binding</keyword>
<comment type="function">
    <text evidence="1">Catalyzes the specific phosphorylation of 1,6-anhydro-N-acetylmuramic acid (anhMurNAc) with the simultaneous cleavage of the 1,6-anhydro ring, generating MurNAc-6-P. Is required for the utilization of anhMurNAc either imported from the medium or derived from its own cell wall murein, and thus plays a role in cell wall recycling.</text>
</comment>
<evidence type="ECO:0000313" key="3">
    <source>
        <dbReference type="Proteomes" id="UP001620597"/>
    </source>
</evidence>
<dbReference type="InterPro" id="IPR043129">
    <property type="entry name" value="ATPase_NBD"/>
</dbReference>
<reference evidence="2 3" key="1">
    <citation type="submission" date="2024-03" db="EMBL/GenBank/DDBJ databases">
        <title>High-quality draft genome sequence of Oceanobacter sp. wDCs-4.</title>
        <authorList>
            <person name="Dong C."/>
        </authorList>
    </citation>
    <scope>NUCLEOTIDE SEQUENCE [LARGE SCALE GENOMIC DNA]</scope>
    <source>
        <strain evidence="3">wDCs-4</strain>
    </source>
</reference>
<dbReference type="Proteomes" id="UP001620597">
    <property type="component" value="Unassembled WGS sequence"/>
</dbReference>
<evidence type="ECO:0000256" key="1">
    <source>
        <dbReference type="HAMAP-Rule" id="MF_01270"/>
    </source>
</evidence>
<dbReference type="RefSeq" id="WP_416206687.1">
    <property type="nucleotide sequence ID" value="NZ_JBBKTX010000018.1"/>
</dbReference>
<name>A0ABW8NL20_9GAMM</name>
<evidence type="ECO:0000313" key="2">
    <source>
        <dbReference type="EMBL" id="MFK4753674.1"/>
    </source>
</evidence>
<dbReference type="HAMAP" id="MF_01270">
    <property type="entry name" value="AnhMurNAc_kinase"/>
    <property type="match status" value="1"/>
</dbReference>
<accession>A0ABW8NL20</accession>
<keyword evidence="1" id="KW-0119">Carbohydrate metabolism</keyword>
<proteinExistence type="inferred from homology"/>
<keyword evidence="3" id="KW-1185">Reference proteome</keyword>
<organism evidence="2 3">
    <name type="scientific">Oceanobacter antarcticus</name>
    <dbReference type="NCBI Taxonomy" id="3133425"/>
    <lineage>
        <taxon>Bacteria</taxon>
        <taxon>Pseudomonadati</taxon>
        <taxon>Pseudomonadota</taxon>
        <taxon>Gammaproteobacteria</taxon>
        <taxon>Oceanospirillales</taxon>
        <taxon>Oceanospirillaceae</taxon>
        <taxon>Oceanobacter</taxon>
    </lineage>
</organism>
<dbReference type="Gene3D" id="3.30.420.40">
    <property type="match status" value="2"/>
</dbReference>
<comment type="similarity">
    <text evidence="1">Belongs to the anhydro-N-acetylmuramic acid kinase family.</text>
</comment>
<comment type="pathway">
    <text evidence="1">Amino-sugar metabolism; 1,6-anhydro-N-acetylmuramate degradation.</text>
</comment>
<keyword evidence="1" id="KW-0547">Nucleotide-binding</keyword>
<dbReference type="EMBL" id="JBBKTX010000018">
    <property type="protein sequence ID" value="MFK4753674.1"/>
    <property type="molecule type" value="Genomic_DNA"/>
</dbReference>
<gene>
    <name evidence="1" type="primary">anmK</name>
    <name evidence="2" type="ORF">WG929_14755</name>
</gene>
<dbReference type="CDD" id="cd24050">
    <property type="entry name" value="ASKHA_NBD_ANMK"/>
    <property type="match status" value="1"/>
</dbReference>
<keyword evidence="1 2" id="KW-0808">Transferase</keyword>
<feature type="binding site" evidence="1">
    <location>
        <begin position="15"/>
        <end position="22"/>
    </location>
    <ligand>
        <name>ATP</name>
        <dbReference type="ChEBI" id="CHEBI:30616"/>
    </ligand>
</feature>
<dbReference type="NCBIfam" id="NF007139">
    <property type="entry name" value="PRK09585.1-3"/>
    <property type="match status" value="1"/>
</dbReference>
<sequence length="366" mass="39514">MPATTARLFIGLMSGTSADSMDAVLTRSDVSGFTTCGFVSLPYARDKQYWLRHCAVAEQLPVNEMMRLDRFIAAASVTAVQQLLENCHILAADITAIGSHGHTLRHQSQPDGITWQVGDPSWIAEHSGICCVADFRRRDVAAGGQGAPLVPAFHQLVFEQPGHRRMVLNIGGIANLTVLAGNNTLGFDTGPGNALMDDYCQRYLNQPCDQNGDIAATGQINQTLVAEWLSHPFFALSPPKSTGRELFLLQHLEHQLHTLTAADALATLTEWTARSIAIAVQRFGHMQGELLVCGGGIHNRCLIDRITTLLPDHHVISTADAGIHPDWIEAAAFAWLAKQTLDLLPGNLPLVTGASGPRILGAIYPA</sequence>
<dbReference type="Pfam" id="PF03702">
    <property type="entry name" value="AnmK"/>
    <property type="match status" value="1"/>
</dbReference>
<comment type="pathway">
    <text evidence="1">Cell wall biogenesis; peptidoglycan recycling.</text>
</comment>
<dbReference type="PANTHER" id="PTHR30605">
    <property type="entry name" value="ANHYDRO-N-ACETYLMURAMIC ACID KINASE"/>
    <property type="match status" value="1"/>
</dbReference>